<evidence type="ECO:0000259" key="13">
    <source>
        <dbReference type="PROSITE" id="PS50004"/>
    </source>
</evidence>
<keyword evidence="10" id="KW-0807">Transducer</keyword>
<dbReference type="InterPro" id="IPR017946">
    <property type="entry name" value="PLC-like_Pdiesterase_TIM-brl"/>
</dbReference>
<feature type="domain" description="C2" evidence="13">
    <location>
        <begin position="453"/>
        <end position="582"/>
    </location>
</feature>
<evidence type="ECO:0000256" key="1">
    <source>
        <dbReference type="ARBA" id="ARBA00001195"/>
    </source>
</evidence>
<evidence type="ECO:0000256" key="2">
    <source>
        <dbReference type="ARBA" id="ARBA00001913"/>
    </source>
</evidence>
<accession>A0A6P5ZLL7</accession>
<dbReference type="SUPFAM" id="SSF49562">
    <property type="entry name" value="C2 domain (Calcium/lipid-binding domain, CaLB)"/>
    <property type="match status" value="1"/>
</dbReference>
<dbReference type="SMART" id="SM00239">
    <property type="entry name" value="C2"/>
    <property type="match status" value="1"/>
</dbReference>
<dbReference type="GO" id="GO:0005886">
    <property type="term" value="C:plasma membrane"/>
    <property type="evidence" value="ECO:0007669"/>
    <property type="project" value="UniProtKB-SubCell"/>
</dbReference>
<dbReference type="GO" id="GO:0051209">
    <property type="term" value="P:release of sequestered calcium ion into cytosol"/>
    <property type="evidence" value="ECO:0007669"/>
    <property type="project" value="TreeGrafter"/>
</dbReference>
<evidence type="ECO:0000256" key="6">
    <source>
        <dbReference type="ARBA" id="ARBA00022801"/>
    </source>
</evidence>
<dbReference type="InterPro" id="IPR000909">
    <property type="entry name" value="PLipase_C_PInositol-sp_X_dom"/>
</dbReference>
<dbReference type="Gene3D" id="3.20.20.190">
    <property type="entry name" value="Phosphatidylinositol (PI) phosphodiesterase"/>
    <property type="match status" value="1"/>
</dbReference>
<dbReference type="SMART" id="SM00148">
    <property type="entry name" value="PLCXc"/>
    <property type="match status" value="1"/>
</dbReference>
<comment type="subcellular location">
    <subcellularLocation>
        <location evidence="3">Cell membrane</location>
        <topology evidence="3">Peripheral membrane protein</topology>
    </subcellularLocation>
</comment>
<feature type="domain" description="PI-PLC Y-box" evidence="14">
    <location>
        <begin position="365"/>
        <end position="451"/>
    </location>
</feature>
<dbReference type="SMART" id="SM00149">
    <property type="entry name" value="PLCYc"/>
    <property type="match status" value="1"/>
</dbReference>
<dbReference type="SUPFAM" id="SSF47473">
    <property type="entry name" value="EF-hand"/>
    <property type="match status" value="1"/>
</dbReference>
<dbReference type="AlphaFoldDB" id="A0A6P5ZLL7"/>
<dbReference type="Pfam" id="PF00387">
    <property type="entry name" value="PI-PLC-Y"/>
    <property type="match status" value="1"/>
</dbReference>
<feature type="compositionally biased region" description="Basic residues" evidence="12">
    <location>
        <begin position="267"/>
        <end position="276"/>
    </location>
</feature>
<evidence type="ECO:0000256" key="3">
    <source>
        <dbReference type="ARBA" id="ARBA00004202"/>
    </source>
</evidence>
<dbReference type="GO" id="GO:0004435">
    <property type="term" value="F:phosphatidylinositol-4,5-bisphosphate phospholipase C activity"/>
    <property type="evidence" value="ECO:0007669"/>
    <property type="project" value="UniProtKB-EC"/>
</dbReference>
<evidence type="ECO:0000259" key="14">
    <source>
        <dbReference type="PROSITE" id="PS50008"/>
    </source>
</evidence>
<gene>
    <name evidence="16" type="primary">LOC111302126</name>
</gene>
<dbReference type="GO" id="GO:0006950">
    <property type="term" value="P:response to stress"/>
    <property type="evidence" value="ECO:0007669"/>
    <property type="project" value="UniProtKB-ARBA"/>
</dbReference>
<dbReference type="Gene3D" id="2.60.40.150">
    <property type="entry name" value="C2 domain"/>
    <property type="match status" value="1"/>
</dbReference>
<dbReference type="GO" id="GO:0048015">
    <property type="term" value="P:phosphatidylinositol-mediated signaling"/>
    <property type="evidence" value="ECO:0007669"/>
    <property type="project" value="TreeGrafter"/>
</dbReference>
<keyword evidence="6 11" id="KW-0378">Hydrolase</keyword>
<dbReference type="InterPro" id="IPR011992">
    <property type="entry name" value="EF-hand-dom_pair"/>
</dbReference>
<dbReference type="Pfam" id="PF00168">
    <property type="entry name" value="C2"/>
    <property type="match status" value="1"/>
</dbReference>
<keyword evidence="9" id="KW-0472">Membrane</keyword>
<dbReference type="GO" id="GO:0016042">
    <property type="term" value="P:lipid catabolic process"/>
    <property type="evidence" value="ECO:0007669"/>
    <property type="project" value="UniProtKB-KW"/>
</dbReference>
<dbReference type="FunFam" id="2.60.40.150:FF:000060">
    <property type="entry name" value="Phosphoinositide phospholipase C"/>
    <property type="match status" value="1"/>
</dbReference>
<dbReference type="PANTHER" id="PTHR10336">
    <property type="entry name" value="PHOSPHOINOSITIDE-SPECIFIC PHOSPHOLIPASE C FAMILY PROTEIN"/>
    <property type="match status" value="1"/>
</dbReference>
<protein>
    <recommendedName>
        <fullName evidence="4 11">Phosphoinositide phospholipase C</fullName>
        <ecNumber evidence="4 11">3.1.4.11</ecNumber>
    </recommendedName>
</protein>
<dbReference type="PROSITE" id="PS50007">
    <property type="entry name" value="PIPLC_X_DOMAIN"/>
    <property type="match status" value="1"/>
</dbReference>
<dbReference type="Pfam" id="PF09279">
    <property type="entry name" value="EF-hand_like"/>
    <property type="match status" value="1"/>
</dbReference>
<dbReference type="PROSITE" id="PS50004">
    <property type="entry name" value="C2"/>
    <property type="match status" value="1"/>
</dbReference>
<dbReference type="CDD" id="cd08599">
    <property type="entry name" value="PI-PLCc_plant"/>
    <property type="match status" value="1"/>
</dbReference>
<name>A0A6P5ZLL7_DURZI</name>
<feature type="region of interest" description="Disordered" evidence="12">
    <location>
        <begin position="259"/>
        <end position="282"/>
    </location>
</feature>
<keyword evidence="5" id="KW-1003">Cell membrane</keyword>
<dbReference type="Pfam" id="PF00388">
    <property type="entry name" value="PI-PLC-X"/>
    <property type="match status" value="1"/>
</dbReference>
<dbReference type="CDD" id="cd00275">
    <property type="entry name" value="C2_PLC_like"/>
    <property type="match status" value="1"/>
</dbReference>
<dbReference type="SUPFAM" id="SSF51695">
    <property type="entry name" value="PLC-like phosphodiesterases"/>
    <property type="match status" value="1"/>
</dbReference>
<dbReference type="InterPro" id="IPR001711">
    <property type="entry name" value="PLipase_C_Pinositol-sp_Y"/>
</dbReference>
<dbReference type="EC" id="3.1.4.11" evidence="4 11"/>
<sequence length="604" mass="69150">MGYMGNYSMGICLPKKLGVAEAGPPVDVKEVFMEFAEGGACITVEQLRRFLVEVQGDAAVSMEDAERIVEEVLHRRHNNGESTNQALSLEDFHFYLFSVDLNPFLHNQVHQDMTAPLSYYFIYTGHNSYLTGNQISSDCSDIPIIKALKRGLRVVELDLWPNSTKEDVLVLHGWTLTTPVELIKCLRSIKEHAFSASPYPVIITFEDHLTPDLQAKVAQMVTQTFGNMLFYPESDCLKEFPSPEELKYRIVISTKPPKEYLEDKSSSSRRRRRRSNSHKEKDSDDDIWWRMSVDLTNDDRKVLLLSDCDASEHSQCDGDNEASDGLLRPLGTPAYKNLISIPAGKPKGKLREKLKVEMDKVRRLSLSEQKFEKATACHGTEVVRFTQKNILRIYPRGTRVDSSNYNPLIGWMHGAQMVALNMQGYGRSLWLMHGMFRSNGGCGYVKKPDFLMDMGPNDRVFDPKAKLPVKKILKVKVYMGDGWDLDFKRRHLNLWSPPEFYTRVGIAGVPADKTMKKTKKRKGNWTPVWDEEFTFQLTVPEIALLRVEVHEYNMSEKDYFAGQTCLPVSELRPGIRAVPLFNRKGEKFTSLRLLMRFEFVHVDI</sequence>
<evidence type="ECO:0000256" key="12">
    <source>
        <dbReference type="SAM" id="MobiDB-lite"/>
    </source>
</evidence>
<dbReference type="PROSITE" id="PS50008">
    <property type="entry name" value="PIPLC_Y_DOMAIN"/>
    <property type="match status" value="1"/>
</dbReference>
<dbReference type="PANTHER" id="PTHR10336:SF157">
    <property type="entry name" value="PHOSPHOINOSITIDE PHOSPHOLIPASE C"/>
    <property type="match status" value="1"/>
</dbReference>
<evidence type="ECO:0000256" key="7">
    <source>
        <dbReference type="ARBA" id="ARBA00022963"/>
    </source>
</evidence>
<dbReference type="KEGG" id="dzi:111302126"/>
<comment type="cofactor">
    <cofactor evidence="2">
        <name>Ca(2+)</name>
        <dbReference type="ChEBI" id="CHEBI:29108"/>
    </cofactor>
</comment>
<evidence type="ECO:0000313" key="15">
    <source>
        <dbReference type="Proteomes" id="UP000515121"/>
    </source>
</evidence>
<evidence type="ECO:0000256" key="4">
    <source>
        <dbReference type="ARBA" id="ARBA00012368"/>
    </source>
</evidence>
<proteinExistence type="predicted"/>
<dbReference type="Proteomes" id="UP000515121">
    <property type="component" value="Unplaced"/>
</dbReference>
<comment type="catalytic activity">
    <reaction evidence="1 11">
        <text>a 1,2-diacyl-sn-glycero-3-phospho-(1D-myo-inositol-4,5-bisphosphate) + H2O = 1D-myo-inositol 1,4,5-trisphosphate + a 1,2-diacyl-sn-glycerol + H(+)</text>
        <dbReference type="Rhea" id="RHEA:33179"/>
        <dbReference type="ChEBI" id="CHEBI:15377"/>
        <dbReference type="ChEBI" id="CHEBI:15378"/>
        <dbReference type="ChEBI" id="CHEBI:17815"/>
        <dbReference type="ChEBI" id="CHEBI:58456"/>
        <dbReference type="ChEBI" id="CHEBI:203600"/>
        <dbReference type="EC" id="3.1.4.11"/>
    </reaction>
</comment>
<keyword evidence="15" id="KW-1185">Reference proteome</keyword>
<dbReference type="GeneID" id="111302126"/>
<keyword evidence="8 11" id="KW-0443">Lipid metabolism</keyword>
<evidence type="ECO:0000256" key="10">
    <source>
        <dbReference type="ARBA" id="ARBA00023224"/>
    </source>
</evidence>
<evidence type="ECO:0000256" key="11">
    <source>
        <dbReference type="RuleBase" id="RU361133"/>
    </source>
</evidence>
<evidence type="ECO:0000256" key="5">
    <source>
        <dbReference type="ARBA" id="ARBA00022475"/>
    </source>
</evidence>
<dbReference type="InterPro" id="IPR035892">
    <property type="entry name" value="C2_domain_sf"/>
</dbReference>
<evidence type="ECO:0000313" key="16">
    <source>
        <dbReference type="RefSeq" id="XP_022753798.1"/>
    </source>
</evidence>
<dbReference type="RefSeq" id="XP_022753798.1">
    <property type="nucleotide sequence ID" value="XM_022898063.1"/>
</dbReference>
<reference evidence="16" key="1">
    <citation type="submission" date="2025-08" db="UniProtKB">
        <authorList>
            <consortium name="RefSeq"/>
        </authorList>
    </citation>
    <scope>IDENTIFICATION</scope>
    <source>
        <tissue evidence="16">Fruit stalk</tissue>
    </source>
</reference>
<dbReference type="InterPro" id="IPR015359">
    <property type="entry name" value="PLC_EF-hand-like"/>
</dbReference>
<dbReference type="PRINTS" id="PR00390">
    <property type="entry name" value="PHPHLIPASEC"/>
</dbReference>
<dbReference type="Gene3D" id="1.10.238.10">
    <property type="entry name" value="EF-hand"/>
    <property type="match status" value="1"/>
</dbReference>
<dbReference type="InterPro" id="IPR000008">
    <property type="entry name" value="C2_dom"/>
</dbReference>
<evidence type="ECO:0000256" key="9">
    <source>
        <dbReference type="ARBA" id="ARBA00023136"/>
    </source>
</evidence>
<dbReference type="InterPro" id="IPR001192">
    <property type="entry name" value="PI-PLC_fam"/>
</dbReference>
<evidence type="ECO:0000256" key="8">
    <source>
        <dbReference type="ARBA" id="ARBA00023098"/>
    </source>
</evidence>
<keyword evidence="7 11" id="KW-0442">Lipid degradation</keyword>
<organism evidence="15 16">
    <name type="scientific">Durio zibethinus</name>
    <name type="common">Durian</name>
    <dbReference type="NCBI Taxonomy" id="66656"/>
    <lineage>
        <taxon>Eukaryota</taxon>
        <taxon>Viridiplantae</taxon>
        <taxon>Streptophyta</taxon>
        <taxon>Embryophyta</taxon>
        <taxon>Tracheophyta</taxon>
        <taxon>Spermatophyta</taxon>
        <taxon>Magnoliopsida</taxon>
        <taxon>eudicotyledons</taxon>
        <taxon>Gunneridae</taxon>
        <taxon>Pentapetalae</taxon>
        <taxon>rosids</taxon>
        <taxon>malvids</taxon>
        <taxon>Malvales</taxon>
        <taxon>Malvaceae</taxon>
        <taxon>Helicteroideae</taxon>
        <taxon>Durio</taxon>
    </lineage>
</organism>
<dbReference type="OrthoDB" id="269822at2759"/>